<dbReference type="Proteomes" id="UP000235965">
    <property type="component" value="Unassembled WGS sequence"/>
</dbReference>
<dbReference type="PROSITE" id="PS51252">
    <property type="entry name" value="ANTISTASIN"/>
    <property type="match status" value="4"/>
</dbReference>
<feature type="domain" description="BPTI/Kunitz inhibitor" evidence="9">
    <location>
        <begin position="920"/>
        <end position="970"/>
    </location>
</feature>
<evidence type="ECO:0000313" key="14">
    <source>
        <dbReference type="Proteomes" id="UP000235965"/>
    </source>
</evidence>
<feature type="domain" description="Antistasin-like" evidence="11">
    <location>
        <begin position="379"/>
        <end position="404"/>
    </location>
</feature>
<dbReference type="SMART" id="SM00274">
    <property type="entry name" value="FOLN"/>
    <property type="match status" value="3"/>
</dbReference>
<comment type="caution">
    <text evidence="13">The sequence shown here is derived from an EMBL/GenBank/DDBJ whole genome shotgun (WGS) entry which is preliminary data.</text>
</comment>
<keyword evidence="5" id="KW-0722">Serine protease inhibitor</keyword>
<dbReference type="Gene3D" id="4.10.75.10">
    <property type="entry name" value="Elafin-like"/>
    <property type="match status" value="3"/>
</dbReference>
<feature type="domain" description="WAP" evidence="12">
    <location>
        <begin position="679"/>
        <end position="726"/>
    </location>
</feature>
<evidence type="ECO:0000256" key="3">
    <source>
        <dbReference type="ARBA" id="ARBA00022690"/>
    </source>
</evidence>
<feature type="domain" description="WAP" evidence="12">
    <location>
        <begin position="491"/>
        <end position="536"/>
    </location>
</feature>
<feature type="disulfide bond" evidence="7">
    <location>
        <begin position="345"/>
        <end position="365"/>
    </location>
</feature>
<dbReference type="InterPro" id="IPR036857">
    <property type="entry name" value="Thyroglobulin_1_sf"/>
</dbReference>
<dbReference type="SMART" id="SM00217">
    <property type="entry name" value="WAP"/>
    <property type="match status" value="4"/>
</dbReference>
<evidence type="ECO:0000256" key="1">
    <source>
        <dbReference type="ARBA" id="ARBA00004613"/>
    </source>
</evidence>
<dbReference type="SUPFAM" id="SSF57362">
    <property type="entry name" value="BPTI-like"/>
    <property type="match status" value="1"/>
</dbReference>
<keyword evidence="8" id="KW-1133">Transmembrane helix</keyword>
<keyword evidence="8" id="KW-0812">Transmembrane</keyword>
<dbReference type="PANTHER" id="PTHR12352:SF31">
    <property type="entry name" value="PAPILIN-LIKE PROTEIN"/>
    <property type="match status" value="1"/>
</dbReference>
<evidence type="ECO:0000256" key="6">
    <source>
        <dbReference type="ARBA" id="ARBA00023157"/>
    </source>
</evidence>
<feature type="domain" description="WAP" evidence="12">
    <location>
        <begin position="249"/>
        <end position="295"/>
    </location>
</feature>
<dbReference type="InterPro" id="IPR006150">
    <property type="entry name" value="Cys_repeat_1"/>
</dbReference>
<dbReference type="SMART" id="SM00211">
    <property type="entry name" value="TY"/>
    <property type="match status" value="6"/>
</dbReference>
<feature type="disulfide bond" evidence="7">
    <location>
        <begin position="96"/>
        <end position="103"/>
    </location>
</feature>
<organism evidence="13 14">
    <name type="scientific">Cryptotermes secundus</name>
    <dbReference type="NCBI Taxonomy" id="105785"/>
    <lineage>
        <taxon>Eukaryota</taxon>
        <taxon>Metazoa</taxon>
        <taxon>Ecdysozoa</taxon>
        <taxon>Arthropoda</taxon>
        <taxon>Hexapoda</taxon>
        <taxon>Insecta</taxon>
        <taxon>Pterygota</taxon>
        <taxon>Neoptera</taxon>
        <taxon>Polyneoptera</taxon>
        <taxon>Dictyoptera</taxon>
        <taxon>Blattodea</taxon>
        <taxon>Blattoidea</taxon>
        <taxon>Termitoidae</taxon>
        <taxon>Kalotermitidae</taxon>
        <taxon>Cryptotermitinae</taxon>
        <taxon>Cryptotermes</taxon>
    </lineage>
</organism>
<dbReference type="GO" id="GO:0005615">
    <property type="term" value="C:extracellular space"/>
    <property type="evidence" value="ECO:0007669"/>
    <property type="project" value="TreeGrafter"/>
</dbReference>
<dbReference type="PROSITE" id="PS00280">
    <property type="entry name" value="BPTI_KUNITZ_1"/>
    <property type="match status" value="1"/>
</dbReference>
<feature type="domain" description="Thyroglobulin type-1" evidence="10">
    <location>
        <begin position="728"/>
        <end position="799"/>
    </location>
</feature>
<dbReference type="SUPFAM" id="SSF57256">
    <property type="entry name" value="Elafin-like"/>
    <property type="match status" value="1"/>
</dbReference>
<feature type="domain" description="WAP" evidence="12">
    <location>
        <begin position="11"/>
        <end position="55"/>
    </location>
</feature>
<reference evidence="13 14" key="1">
    <citation type="submission" date="2017-12" db="EMBL/GenBank/DDBJ databases">
        <title>Hemimetabolous genomes reveal molecular basis of termite eusociality.</title>
        <authorList>
            <person name="Harrison M.C."/>
            <person name="Jongepier E."/>
            <person name="Robertson H.M."/>
            <person name="Arning N."/>
            <person name="Bitard-Feildel T."/>
            <person name="Chao H."/>
            <person name="Childers C.P."/>
            <person name="Dinh H."/>
            <person name="Doddapaneni H."/>
            <person name="Dugan S."/>
            <person name="Gowin J."/>
            <person name="Greiner C."/>
            <person name="Han Y."/>
            <person name="Hu H."/>
            <person name="Hughes D.S.T."/>
            <person name="Huylmans A.-K."/>
            <person name="Kemena C."/>
            <person name="Kremer L.P.M."/>
            <person name="Lee S.L."/>
            <person name="Lopez-Ezquerra A."/>
            <person name="Mallet L."/>
            <person name="Monroy-Kuhn J.M."/>
            <person name="Moser A."/>
            <person name="Murali S.C."/>
            <person name="Muzny D.M."/>
            <person name="Otani S."/>
            <person name="Piulachs M.-D."/>
            <person name="Poelchau M."/>
            <person name="Qu J."/>
            <person name="Schaub F."/>
            <person name="Wada-Katsumata A."/>
            <person name="Worley K.C."/>
            <person name="Xie Q."/>
            <person name="Ylla G."/>
            <person name="Poulsen M."/>
            <person name="Gibbs R.A."/>
            <person name="Schal C."/>
            <person name="Richards S."/>
            <person name="Belles X."/>
            <person name="Korb J."/>
            <person name="Bornberg-Bauer E."/>
        </authorList>
    </citation>
    <scope>NUCLEOTIDE SEQUENCE [LARGE SCALE GENOMIC DNA]</scope>
    <source>
        <tissue evidence="13">Whole body</tissue>
    </source>
</reference>
<dbReference type="Pfam" id="PF00095">
    <property type="entry name" value="WAP"/>
    <property type="match status" value="4"/>
</dbReference>
<feature type="domain" description="Thyroglobulin type-1" evidence="10">
    <location>
        <begin position="1074"/>
        <end position="1140"/>
    </location>
</feature>
<comment type="caution">
    <text evidence="7">Lacks conserved residue(s) required for the propagation of feature annotation.</text>
</comment>
<evidence type="ECO:0000259" key="12">
    <source>
        <dbReference type="PROSITE" id="PS51390"/>
    </source>
</evidence>
<name>A0A2J7R6R0_9NEOP</name>
<dbReference type="InterPro" id="IPR002223">
    <property type="entry name" value="Kunitz_BPTI"/>
</dbReference>
<feature type="domain" description="Antistasin-like" evidence="11">
    <location>
        <begin position="619"/>
        <end position="645"/>
    </location>
</feature>
<dbReference type="Pfam" id="PF00086">
    <property type="entry name" value="Thyroglobulin_1"/>
    <property type="match status" value="6"/>
</dbReference>
<feature type="domain" description="Thyroglobulin type-1" evidence="10">
    <location>
        <begin position="56"/>
        <end position="126"/>
    </location>
</feature>
<protein>
    <submittedName>
        <fullName evidence="13">Amyloid beta A4 protein</fullName>
    </submittedName>
</protein>
<dbReference type="SMART" id="SM00131">
    <property type="entry name" value="KU"/>
    <property type="match status" value="1"/>
</dbReference>
<feature type="disulfide bond" evidence="7">
    <location>
        <begin position="769"/>
        <end position="776"/>
    </location>
</feature>
<dbReference type="CDD" id="cd00109">
    <property type="entry name" value="Kunitz-type"/>
    <property type="match status" value="1"/>
</dbReference>
<dbReference type="CDD" id="cd00199">
    <property type="entry name" value="WAP"/>
    <property type="match status" value="1"/>
</dbReference>
<evidence type="ECO:0000259" key="9">
    <source>
        <dbReference type="PROSITE" id="PS50279"/>
    </source>
</evidence>
<feature type="disulfide bond" evidence="7">
    <location>
        <begin position="336"/>
        <end position="343"/>
    </location>
</feature>
<gene>
    <name evidence="13" type="primary">APP_1</name>
    <name evidence="13" type="ORF">B7P43_G15900</name>
</gene>
<evidence type="ECO:0000313" key="13">
    <source>
        <dbReference type="EMBL" id="PNF36510.1"/>
    </source>
</evidence>
<evidence type="ECO:0000259" key="11">
    <source>
        <dbReference type="PROSITE" id="PS51252"/>
    </source>
</evidence>
<dbReference type="InterPro" id="IPR003645">
    <property type="entry name" value="Fol_N"/>
</dbReference>
<keyword evidence="6 7" id="KW-1015">Disulfide bond</keyword>
<dbReference type="InterPro" id="IPR020901">
    <property type="entry name" value="Prtase_inh_Kunz-CS"/>
</dbReference>
<feature type="disulfide bond" evidence="7">
    <location>
        <begin position="1020"/>
        <end position="1040"/>
    </location>
</feature>
<feature type="domain" description="Thyroglobulin type-1" evidence="10">
    <location>
        <begin position="297"/>
        <end position="365"/>
    </location>
</feature>
<dbReference type="SUPFAM" id="SSF57262">
    <property type="entry name" value="Leech antihemostatic proteins"/>
    <property type="match status" value="3"/>
</dbReference>
<evidence type="ECO:0000256" key="7">
    <source>
        <dbReference type="PROSITE-ProRule" id="PRU00500"/>
    </source>
</evidence>
<dbReference type="PROSITE" id="PS50279">
    <property type="entry name" value="BPTI_KUNITZ_2"/>
    <property type="match status" value="1"/>
</dbReference>
<dbReference type="InterPro" id="IPR036645">
    <property type="entry name" value="Elafin-like_sf"/>
</dbReference>
<dbReference type="SMART" id="SM00289">
    <property type="entry name" value="WR1"/>
    <property type="match status" value="3"/>
</dbReference>
<keyword evidence="4" id="KW-0677">Repeat</keyword>
<dbReference type="Gene3D" id="4.10.800.10">
    <property type="entry name" value="Thyroglobulin type-1"/>
    <property type="match status" value="6"/>
</dbReference>
<evidence type="ECO:0000256" key="4">
    <source>
        <dbReference type="ARBA" id="ARBA00022737"/>
    </source>
</evidence>
<feature type="domain" description="Thyroglobulin type-1" evidence="10">
    <location>
        <begin position="973"/>
        <end position="1040"/>
    </location>
</feature>
<proteinExistence type="predicted"/>
<dbReference type="InterPro" id="IPR028150">
    <property type="entry name" value="Lustrin_cystein"/>
</dbReference>
<dbReference type="SUPFAM" id="SSF57610">
    <property type="entry name" value="Thyroglobulin type-1 domain"/>
    <property type="match status" value="6"/>
</dbReference>
<feature type="disulfide bond" evidence="7">
    <location>
        <begin position="1011"/>
        <end position="1018"/>
    </location>
</feature>
<sequence>MRFHALSFRLTEERGGGCPALICPTEAQKCEHDRDCLQDEKCCATGCGPVCVKPLYTGCEQLQREAYRRARSLGLEGSKIRIPACNKEGDFNPIQCDSATSKCWCVDQEGFEVPGTRAATQDLVNCTDPKPCAAHTCRMFCPHGFALGDDGCPRCQCHDPCSDIKCPGALSCELENVACLKQPCPPIPRCKRARSLQNVCPVGEPLKITDSQRPFLCGTSPGKPRCPPLFECLVETGNDYGVCCPASFKLQKPGSCPKQGSNQECGMHCEHDLECPSMQKCCACDNDGKHCSQPLNVTTCLQQRMLAELLVMNEHEGKGYVPQCSPVTGQFKARQCSRNGLICWCVDAQGNKLPKSMGPRDTVTCESSMTQGRSRALSCNVNICAQICEYGFKVDPSGCPTCECDNPCAGFQCSPTEQCIAVRDEDCSGFLCTTSPQCQPMCREGFPLMDPLNGAVVQCTAEEAVCPDTHVCTYVPGRGSRVCCPQMLEVDHTELGACPILTSCNNVTLCHVDADCEDNSRCCFSNQCGTVCMRDEDRPPSMCEYLHDFSDKMEGTHEGMKLALPPPKCHLNGSFEATQCAERNGEKQCWCVDSFGSEIPDTRTNGPTDCVALREALGCLDLTCRLGCDYGFVLDPSTRCPLCECRNPCDDIHCPKGQICQMVEANCENEYCPPVPACLPKKSGQCPYLIPVTAGSCDYECRSDLNCNGTAKCCSNGCGTRCVEPVMLTACQHMRAILEHKAHETGIPARQLYLPKCRDEDGSFEPIQCHPVTHQCWCVDDKGDELPGTRAPPDVQPSCEAQSSCPSLKCIPCPHGFLLDESGCQTCKCRDPCAEISCREDGEKCRLVEVSCINTPCPPVPVCLPQPQNPCQMGQPLLVMGSTEVMVCGPNGSPCPSSHKCHLSPLEEYAVCCPKPRNVCFEPMEVGPCHAETLRWYFNSENNKCQQFMYGGCGGNQNNFHSEDMCKTVCPVLSQCERLREKNLKAAEKYKKLTFMPRCDPETGDWESVQCLEHVGVCWCVNRAGEPLKGSVTRDVPPTCNIRQARRRMHEELDFNIEELLKEVVVLNEHMPMKSRCQSLRERMTGTNAVYAVSCDAQGRFLPMQCYPRKSEKFPDCWCVDEAGNQLPNTMTFKRGAKICLPTLVDAVEVQLGFQGQQQDMTSNERLISDVRRATEKLGAKLRNNLIEVKKHSDVTYVTFEIIGSNKVDVAFHLEEMVRANELVVGADALVADITNSRFSHHLSDVSNELDMSDHVIALEHREVVSQSPVSMVTPYQTAIVVLSVASAFVICVLAVVIALYRTKASRNGVHTMKTNGNAQRFLSQTAPIYVVSVPPIGKPETSFPHTGIGKEGAEGS</sequence>
<dbReference type="InterPro" id="IPR011061">
    <property type="entry name" value="Hirudin/antistatin"/>
</dbReference>
<dbReference type="PROSITE" id="PS00484">
    <property type="entry name" value="THYROGLOBULIN_1_1"/>
    <property type="match status" value="4"/>
</dbReference>
<dbReference type="GO" id="GO:0005604">
    <property type="term" value="C:basement membrane"/>
    <property type="evidence" value="ECO:0007669"/>
    <property type="project" value="TreeGrafter"/>
</dbReference>
<keyword evidence="3" id="KW-0646">Protease inhibitor</keyword>
<dbReference type="Pfam" id="PF14625">
    <property type="entry name" value="Lustrin_cystein"/>
    <property type="match status" value="3"/>
</dbReference>
<feature type="transmembrane region" description="Helical" evidence="8">
    <location>
        <begin position="1276"/>
        <end position="1301"/>
    </location>
</feature>
<feature type="domain" description="Antistasin-like" evidence="11">
    <location>
        <begin position="799"/>
        <end position="829"/>
    </location>
</feature>
<dbReference type="PRINTS" id="PR00759">
    <property type="entry name" value="BASICPTASE"/>
</dbReference>
<dbReference type="GO" id="GO:0004867">
    <property type="term" value="F:serine-type endopeptidase inhibitor activity"/>
    <property type="evidence" value="ECO:0007669"/>
    <property type="project" value="UniProtKB-KW"/>
</dbReference>
<evidence type="ECO:0000256" key="8">
    <source>
        <dbReference type="SAM" id="Phobius"/>
    </source>
</evidence>
<feature type="domain" description="Thyroglobulin type-1" evidence="10">
    <location>
        <begin position="540"/>
        <end position="610"/>
    </location>
</feature>
<dbReference type="InterPro" id="IPR051950">
    <property type="entry name" value="Dev_reg/Prot_inhib"/>
</dbReference>
<keyword evidence="8" id="KW-0472">Membrane</keyword>
<evidence type="ECO:0000259" key="10">
    <source>
        <dbReference type="PROSITE" id="PS51162"/>
    </source>
</evidence>
<accession>A0A2J7R6R0</accession>
<keyword evidence="2" id="KW-0964">Secreted</keyword>
<dbReference type="InterPro" id="IPR036880">
    <property type="entry name" value="Kunitz_BPTI_sf"/>
</dbReference>
<dbReference type="PANTHER" id="PTHR12352">
    <property type="entry name" value="SECRETED MODULAR CALCIUM-BINDING PROTEIN"/>
    <property type="match status" value="1"/>
</dbReference>
<dbReference type="EMBL" id="NEVH01006756">
    <property type="protein sequence ID" value="PNF36510.1"/>
    <property type="molecule type" value="Genomic_DNA"/>
</dbReference>
<dbReference type="FunFam" id="4.10.410.10:FF:000020">
    <property type="entry name" value="Collagen, type VI, alpha 3"/>
    <property type="match status" value="1"/>
</dbReference>
<dbReference type="InterPro" id="IPR004094">
    <property type="entry name" value="Antistasin-like"/>
</dbReference>
<feature type="domain" description="Antistasin-like" evidence="11">
    <location>
        <begin position="132"/>
        <end position="157"/>
    </location>
</feature>
<dbReference type="PROSITE" id="PS51390">
    <property type="entry name" value="WAP"/>
    <property type="match status" value="4"/>
</dbReference>
<dbReference type="InterPro" id="IPR008197">
    <property type="entry name" value="WAP_dom"/>
</dbReference>
<comment type="subcellular location">
    <subcellularLocation>
        <location evidence="1">Secreted</location>
    </subcellularLocation>
</comment>
<dbReference type="Pfam" id="PF00014">
    <property type="entry name" value="Kunitz_BPTI"/>
    <property type="match status" value="1"/>
</dbReference>
<keyword evidence="14" id="KW-1185">Reference proteome</keyword>
<dbReference type="PROSITE" id="PS51162">
    <property type="entry name" value="THYROGLOBULIN_1_2"/>
    <property type="match status" value="6"/>
</dbReference>
<dbReference type="CDD" id="cd00191">
    <property type="entry name" value="TY"/>
    <property type="match status" value="6"/>
</dbReference>
<dbReference type="Pfam" id="PF02822">
    <property type="entry name" value="Antistasin"/>
    <property type="match status" value="4"/>
</dbReference>
<dbReference type="GO" id="GO:0007160">
    <property type="term" value="P:cell-matrix adhesion"/>
    <property type="evidence" value="ECO:0007669"/>
    <property type="project" value="TreeGrafter"/>
</dbReference>
<dbReference type="OrthoDB" id="406800at2759"/>
<dbReference type="Gene3D" id="2.10.22.10">
    <property type="entry name" value="Antistasin, domain 1"/>
    <property type="match status" value="4"/>
</dbReference>
<evidence type="ECO:0000256" key="2">
    <source>
        <dbReference type="ARBA" id="ARBA00022525"/>
    </source>
</evidence>
<dbReference type="InterPro" id="IPR000716">
    <property type="entry name" value="Thyroglobulin_1"/>
</dbReference>
<dbReference type="Gene3D" id="4.10.410.10">
    <property type="entry name" value="Pancreatic trypsin inhibitor Kunitz domain"/>
    <property type="match status" value="1"/>
</dbReference>
<evidence type="ECO:0000256" key="5">
    <source>
        <dbReference type="ARBA" id="ARBA00022900"/>
    </source>
</evidence>